<evidence type="ECO:0000313" key="4">
    <source>
        <dbReference type="Proteomes" id="UP000580839"/>
    </source>
</evidence>
<sequence length="627" mass="69117">MSHTRHIWTPAIVLVAALCVHTGSARAFDTALHFDMTEDILRAEGFSPRAIKTIQSANFMVDFYEFIGNKAITKALDTDCRNNAAALLKAADDQHFDELDSTANVARKWDALLYNTKHHVQNPTGKGDLLRRLALLGMSLHNVQDFYTHSNWAELGADNPLGSGKLAAYGTHPTWLSVDRSVREKLHVYTTWPGGGGFPKRTHGDWNSDATYLNKDWEGRPRHTAGYLCAYFATRQWVRLFRTFVTDAEWTAMKAGDPKFNPDHDWDHARRISFYGGHWNGNGGPTGLDAFKSSTAGTSPDLLLESVLSYIGVKRCVTANATELREEARRLLLSWGTMDYHGPVDPVLPSAAPENVDFVQVRVHRIDAIDTGDGPAGGQLDWYSRAVIGGQHFWSGLIDEHDNFDFGRSPYAPWTMTKSLPTAPQEELLVSLIVQLRTGTISDAGTDDDVFLRLSNTLRLEFPYHPGNDFENGANDTYSFTVKPGTRMRDITSLAIEKNGTDGWQLGGVTVTANGRTIYSNNAVNTWLDTDTRLVWSAADFKPLAPAATLDVPILFELMELDYSEDDKADVNPVPGARGLGMVFSPASGKLLGDVSGASPFSSEGRGDSDRARVNMSVVRVSASCRK</sequence>
<dbReference type="InterPro" id="IPR001024">
    <property type="entry name" value="PLAT/LH2_dom"/>
</dbReference>
<accession>A0A849SE10</accession>
<evidence type="ECO:0000259" key="2">
    <source>
        <dbReference type="PROSITE" id="PS50095"/>
    </source>
</evidence>
<gene>
    <name evidence="3" type="ORF">HOP12_00980</name>
</gene>
<feature type="chain" id="PRO_5032671550" description="PLAT domain-containing protein" evidence="1">
    <location>
        <begin position="28"/>
        <end position="627"/>
    </location>
</feature>
<dbReference type="Pfam" id="PF01477">
    <property type="entry name" value="PLAT"/>
    <property type="match status" value="1"/>
</dbReference>
<organism evidence="3 4">
    <name type="scientific">Eiseniibacteriota bacterium</name>
    <dbReference type="NCBI Taxonomy" id="2212470"/>
    <lineage>
        <taxon>Bacteria</taxon>
        <taxon>Candidatus Eiseniibacteriota</taxon>
    </lineage>
</organism>
<dbReference type="Pfam" id="PF25107">
    <property type="entry name" value="VWA7_N"/>
    <property type="match status" value="1"/>
</dbReference>
<proteinExistence type="predicted"/>
<dbReference type="EMBL" id="JABFRW010000010">
    <property type="protein sequence ID" value="NOT32721.1"/>
    <property type="molecule type" value="Genomic_DNA"/>
</dbReference>
<feature type="signal peptide" evidence="1">
    <location>
        <begin position="1"/>
        <end position="27"/>
    </location>
</feature>
<dbReference type="SUPFAM" id="SSF49723">
    <property type="entry name" value="Lipase/lipooxygenase domain (PLAT/LH2 domain)"/>
    <property type="match status" value="1"/>
</dbReference>
<dbReference type="PROSITE" id="PS50095">
    <property type="entry name" value="PLAT"/>
    <property type="match status" value="1"/>
</dbReference>
<feature type="domain" description="PLAT" evidence="2">
    <location>
        <begin position="430"/>
        <end position="542"/>
    </location>
</feature>
<name>A0A849SE10_UNCEI</name>
<evidence type="ECO:0000313" key="3">
    <source>
        <dbReference type="EMBL" id="NOT32721.1"/>
    </source>
</evidence>
<dbReference type="InterPro" id="IPR036392">
    <property type="entry name" value="PLAT/LH2_dom_sf"/>
</dbReference>
<comment type="caution">
    <text evidence="3">The sequence shown here is derived from an EMBL/GenBank/DDBJ whole genome shotgun (WGS) entry which is preliminary data.</text>
</comment>
<protein>
    <recommendedName>
        <fullName evidence="2">PLAT domain-containing protein</fullName>
    </recommendedName>
</protein>
<dbReference type="AlphaFoldDB" id="A0A849SE10"/>
<dbReference type="Proteomes" id="UP000580839">
    <property type="component" value="Unassembled WGS sequence"/>
</dbReference>
<evidence type="ECO:0000256" key="1">
    <source>
        <dbReference type="SAM" id="SignalP"/>
    </source>
</evidence>
<dbReference type="Gene3D" id="2.60.60.20">
    <property type="entry name" value="PLAT/LH2 domain"/>
    <property type="match status" value="1"/>
</dbReference>
<keyword evidence="1" id="KW-0732">Signal</keyword>
<reference evidence="3 4" key="1">
    <citation type="submission" date="2020-04" db="EMBL/GenBank/DDBJ databases">
        <title>Metagenomic profiling of ammonia- and methane-oxidizing microorganisms in a Dutch drinking water treatment plant.</title>
        <authorList>
            <person name="Poghosyan L."/>
            <person name="Leucker S."/>
        </authorList>
    </citation>
    <scope>NUCLEOTIDE SEQUENCE [LARGE SCALE GENOMIC DNA]</scope>
    <source>
        <strain evidence="3">S-RSF-IL-03</strain>
    </source>
</reference>
<dbReference type="InterPro" id="IPR056862">
    <property type="entry name" value="VWA7_N"/>
</dbReference>